<sequence>MTRKQFATRKASLALLHPQQVPGAIAPLPGFGNDLLFGSSNGARLLVKPGLGGAFPVCRQHGYHAAFCSVSAASGSTPSNSCGCAGKGKATGGFPSEHLARGQQRASPSLERLPVAIKKGDQLLPYVWDGRRITAMSEAALQDSDVTTGRLRNWFQGLQGQLKDAFLPDPRDVTPDYWEWLRWRLTQRFFSSTMQNFSFSALLMATGLGAKKAFAASAAINWLLKDGVSRIVRMSVSTSFGQTFDADLKRMRFITSLIFTACMAGEFVTPFWPQHFVALASVSSVGRAVGLSAFVATQPAFQAALATGGNLADLTSKNQAQHMVMDMFALGVSAGLTWLCRGMPRGGLLLPAIMYPICAAGDLTCIWHELKAVQLRTLNRERAEMVIERWMRTGAVPDAAEISSAESLVLPSDVWQGLMPLRVGPLDRIAPANPERLRELLREYDGEEYVLHVQRRCTAPTTSSSSSSLPVAAASAASATGCGGGGDIWHLPSWFPRGALLGRGGGGGQPEVVISLSDRATPRDIVKALLHAAYLRKAVLDHFVTHHWEVHHHHHKQLHRHSHPTQQVHLHATAQSPEDLLHHNHHHNHTNHNHHNHNHHGHRQELADGPNGAPDVICERDMGLSSHHGHNINGHNGRGQFIGVQELLHLRQEQAHQQGPGDAAGSGAVLGHTHDHMHWDSHHVLYHHRHYHTHGGEGAELGRERHHRCHQVPGTGGFGTSEGPLMAAPAAAARTASLSLSQRHGSGASSNDSSSNNATSDAAPGKGGSNGVCCPRPCEPLSEVARGRQQDHHQHQQEHLKDTHAGPISDCDAGRCGSAAASVPGSSYPGHSTNSSSRICRGRLAALEFSPRWDRLEDATWAAMIKSSRREADRNLTRLLREAEQAGWKLKPFMLNTTERVQFVRL</sequence>
<gene>
    <name evidence="4" type="ORF">Vretifemale_6385</name>
    <name evidence="5" type="ORF">Vretimale_8685</name>
</gene>
<dbReference type="Proteomes" id="UP000722791">
    <property type="component" value="Unassembled WGS sequence"/>
</dbReference>
<feature type="domain" description="Protein root UVB sensitive/RUS" evidence="3">
    <location>
        <begin position="159"/>
        <end position="393"/>
    </location>
</feature>
<dbReference type="EMBL" id="BNCP01000009">
    <property type="protein sequence ID" value="GIL76844.1"/>
    <property type="molecule type" value="Genomic_DNA"/>
</dbReference>
<name>A0A8J4GC69_9CHLO</name>
<organism evidence="5 6">
    <name type="scientific">Volvox reticuliferus</name>
    <dbReference type="NCBI Taxonomy" id="1737510"/>
    <lineage>
        <taxon>Eukaryota</taxon>
        <taxon>Viridiplantae</taxon>
        <taxon>Chlorophyta</taxon>
        <taxon>core chlorophytes</taxon>
        <taxon>Chlorophyceae</taxon>
        <taxon>CS clade</taxon>
        <taxon>Chlamydomonadales</taxon>
        <taxon>Volvocaceae</taxon>
        <taxon>Volvox</taxon>
    </lineage>
</organism>
<reference evidence="5" key="1">
    <citation type="journal article" date="2021" name="Proc. Natl. Acad. Sci. U.S.A.">
        <title>Three genomes in the algal genus Volvox reveal the fate of a haploid sex-determining region after a transition to homothallism.</title>
        <authorList>
            <person name="Yamamoto K."/>
            <person name="Hamaji T."/>
            <person name="Kawai-Toyooka H."/>
            <person name="Matsuzaki R."/>
            <person name="Takahashi F."/>
            <person name="Nishimura Y."/>
            <person name="Kawachi M."/>
            <person name="Noguchi H."/>
            <person name="Minakuchi Y."/>
            <person name="Umen J.G."/>
            <person name="Toyoda A."/>
            <person name="Nozaki H."/>
        </authorList>
    </citation>
    <scope>NUCLEOTIDE SEQUENCE</scope>
    <source>
        <strain evidence="5">NIES-3785</strain>
        <strain evidence="4">NIES-3786</strain>
    </source>
</reference>
<dbReference type="InterPro" id="IPR006968">
    <property type="entry name" value="RUS_fam"/>
</dbReference>
<evidence type="ECO:0000313" key="6">
    <source>
        <dbReference type="Proteomes" id="UP000722791"/>
    </source>
</evidence>
<keyword evidence="7" id="KW-1185">Reference proteome</keyword>
<dbReference type="Proteomes" id="UP000747110">
    <property type="component" value="Unassembled WGS sequence"/>
</dbReference>
<evidence type="ECO:0000313" key="4">
    <source>
        <dbReference type="EMBL" id="GIL76844.1"/>
    </source>
</evidence>
<dbReference type="PANTHER" id="PTHR12770">
    <property type="entry name" value="RUS1 FAMILY PROTEIN C16ORF58"/>
    <property type="match status" value="1"/>
</dbReference>
<feature type="compositionally biased region" description="Low complexity" evidence="2">
    <location>
        <begin position="729"/>
        <end position="763"/>
    </location>
</feature>
<evidence type="ECO:0000313" key="5">
    <source>
        <dbReference type="EMBL" id="GIM04053.1"/>
    </source>
</evidence>
<feature type="compositionally biased region" description="Basic and acidic residues" evidence="2">
    <location>
        <begin position="785"/>
        <end position="804"/>
    </location>
</feature>
<comment type="similarity">
    <text evidence="1">Belongs to the RUS1 family.</text>
</comment>
<dbReference type="AlphaFoldDB" id="A0A8J4GC69"/>
<dbReference type="InterPro" id="IPR054549">
    <property type="entry name" value="UVB_sens_RUS_dom"/>
</dbReference>
<comment type="caution">
    <text evidence="5">The sequence shown here is derived from an EMBL/GenBank/DDBJ whole genome shotgun (WGS) entry which is preliminary data.</text>
</comment>
<feature type="compositionally biased region" description="Basic residues" evidence="2">
    <location>
        <begin position="583"/>
        <end position="602"/>
    </location>
</feature>
<dbReference type="Pfam" id="PF04884">
    <property type="entry name" value="UVB_sens_prot"/>
    <property type="match status" value="1"/>
</dbReference>
<dbReference type="OrthoDB" id="364779at2759"/>
<feature type="region of interest" description="Disordered" evidence="2">
    <location>
        <begin position="729"/>
        <end position="771"/>
    </location>
</feature>
<evidence type="ECO:0000256" key="1">
    <source>
        <dbReference type="ARBA" id="ARBA00007558"/>
    </source>
</evidence>
<accession>A0A8J4GC69</accession>
<dbReference type="PANTHER" id="PTHR12770:SF29">
    <property type="entry name" value="PROTEIN ROOT UVB SENSITIVE 4"/>
    <property type="match status" value="1"/>
</dbReference>
<protein>
    <recommendedName>
        <fullName evidence="3">Protein root UVB sensitive/RUS domain-containing protein</fullName>
    </recommendedName>
</protein>
<feature type="region of interest" description="Disordered" evidence="2">
    <location>
        <begin position="653"/>
        <end position="674"/>
    </location>
</feature>
<evidence type="ECO:0000313" key="7">
    <source>
        <dbReference type="Proteomes" id="UP000747110"/>
    </source>
</evidence>
<feature type="region of interest" description="Disordered" evidence="2">
    <location>
        <begin position="581"/>
        <end position="619"/>
    </location>
</feature>
<evidence type="ECO:0000256" key="2">
    <source>
        <dbReference type="SAM" id="MobiDB-lite"/>
    </source>
</evidence>
<evidence type="ECO:0000259" key="3">
    <source>
        <dbReference type="Pfam" id="PF04884"/>
    </source>
</evidence>
<dbReference type="EMBL" id="BNCQ01000015">
    <property type="protein sequence ID" value="GIM04053.1"/>
    <property type="molecule type" value="Genomic_DNA"/>
</dbReference>
<proteinExistence type="inferred from homology"/>
<feature type="region of interest" description="Disordered" evidence="2">
    <location>
        <begin position="784"/>
        <end position="808"/>
    </location>
</feature>